<comment type="caution">
    <text evidence="2">The sequence shown here is derived from an EMBL/GenBank/DDBJ whole genome shotgun (WGS) entry which is preliminary data.</text>
</comment>
<feature type="domain" description="Acetyl xylan esterase" evidence="1">
    <location>
        <begin position="273"/>
        <end position="328"/>
    </location>
</feature>
<dbReference type="RefSeq" id="WP_123215386.1">
    <property type="nucleotide sequence ID" value="NZ_RJTM01000043.1"/>
</dbReference>
<proteinExistence type="predicted"/>
<protein>
    <submittedName>
        <fullName evidence="2">Acetylxylan esterase</fullName>
    </submittedName>
</protein>
<dbReference type="InterPro" id="IPR050261">
    <property type="entry name" value="FrsA_esterase"/>
</dbReference>
<keyword evidence="3" id="KW-1185">Reference proteome</keyword>
<accession>A0A3N0ENN7</accession>
<dbReference type="EMBL" id="RJTM01000043">
    <property type="protein sequence ID" value="RNL89444.1"/>
    <property type="molecule type" value="Genomic_DNA"/>
</dbReference>
<organism evidence="2 3">
    <name type="scientific">Sinomicrobium pectinilyticum</name>
    <dbReference type="NCBI Taxonomy" id="1084421"/>
    <lineage>
        <taxon>Bacteria</taxon>
        <taxon>Pseudomonadati</taxon>
        <taxon>Bacteroidota</taxon>
        <taxon>Flavobacteriia</taxon>
        <taxon>Flavobacteriales</taxon>
        <taxon>Flavobacteriaceae</taxon>
        <taxon>Sinomicrobium</taxon>
    </lineage>
</organism>
<evidence type="ECO:0000313" key="2">
    <source>
        <dbReference type="EMBL" id="RNL89444.1"/>
    </source>
</evidence>
<dbReference type="PANTHER" id="PTHR22946">
    <property type="entry name" value="DIENELACTONE HYDROLASE DOMAIN-CONTAINING PROTEIN-RELATED"/>
    <property type="match status" value="1"/>
</dbReference>
<dbReference type="Pfam" id="PF05448">
    <property type="entry name" value="AXE1"/>
    <property type="match status" value="1"/>
</dbReference>
<dbReference type="AlphaFoldDB" id="A0A3N0ENN7"/>
<dbReference type="InterPro" id="IPR029058">
    <property type="entry name" value="AB_hydrolase_fold"/>
</dbReference>
<name>A0A3N0ENN7_SINP1</name>
<evidence type="ECO:0000313" key="3">
    <source>
        <dbReference type="Proteomes" id="UP000267469"/>
    </source>
</evidence>
<dbReference type="InterPro" id="IPR008391">
    <property type="entry name" value="AXE1_dom"/>
</dbReference>
<reference evidence="2 3" key="1">
    <citation type="submission" date="2018-10" db="EMBL/GenBank/DDBJ databases">
        <title>Sinomicrobium pectinilyticum sp. nov., a pectinase-producing bacterium isolated from alkaline and saline soil, and emended description of the genus Sinomicrobium.</title>
        <authorList>
            <person name="Cheng B."/>
            <person name="Li C."/>
            <person name="Lai Q."/>
            <person name="Du M."/>
            <person name="Shao Z."/>
            <person name="Xu P."/>
            <person name="Yang C."/>
        </authorList>
    </citation>
    <scope>NUCLEOTIDE SEQUENCE [LARGE SCALE GENOMIC DNA]</scope>
    <source>
        <strain evidence="2 3">5DNS001</strain>
    </source>
</reference>
<dbReference type="Proteomes" id="UP000267469">
    <property type="component" value="Unassembled WGS sequence"/>
</dbReference>
<dbReference type="OrthoDB" id="3668964at2"/>
<dbReference type="Gene3D" id="3.40.50.1820">
    <property type="entry name" value="alpha/beta hydrolase"/>
    <property type="match status" value="1"/>
</dbReference>
<sequence>MKDNKKIKKECRKAVPGRRTFLLLLFLLAYGSELFSQNSDSKYNQPILHTINKIERIFNVNIEDERGLLKDKNLDYADWRIRYGHPEISLTNILAPFDLTFFKESDSVYIIRKFEYPRRSVNVGEERLQYLKTLYSDKESWEKRRDSLKSCMYAALWLDKAPEAPGTKPILTKKRIYDGYSVENIALEILPGVYATGSVYKPYPLKGKHPVIICPNGHFGQGRYRESQQVRCATLARMGAIVAGFDLFGWGESQLQFPYENHHNSIAATIQVLDGMRLLDYLLTLRHADPERVGVTGGSGGGSHTMFLTALDDRVKASAPVVMVSSHFSGGCPCESGQPLHLCGDGTNNAEIAAMAAPGPQLIVSDGKDWTQAVPGLEFPFIQRTYGFYGEKDRVTNAHLPDEGHDYGKSKRMAVYRFMAEYLGLDLKKVQNSKGEIDESVCVIEEENTLKVFGDNGERLPENAIKDINALYKLFGEKNEKIQ</sequence>
<dbReference type="PANTHER" id="PTHR22946:SF8">
    <property type="entry name" value="ACETYL XYLAN ESTERASE DOMAIN-CONTAINING PROTEIN"/>
    <property type="match status" value="1"/>
</dbReference>
<dbReference type="SUPFAM" id="SSF53474">
    <property type="entry name" value="alpha/beta-Hydrolases"/>
    <property type="match status" value="1"/>
</dbReference>
<gene>
    <name evidence="2" type="ORF">ED312_07460</name>
</gene>
<evidence type="ECO:0000259" key="1">
    <source>
        <dbReference type="Pfam" id="PF05448"/>
    </source>
</evidence>